<evidence type="ECO:0000313" key="2">
    <source>
        <dbReference type="EMBL" id="GAA1399468.1"/>
    </source>
</evidence>
<evidence type="ECO:0000256" key="1">
    <source>
        <dbReference type="SAM" id="MobiDB-lite"/>
    </source>
</evidence>
<reference evidence="2 3" key="1">
    <citation type="journal article" date="2019" name="Int. J. Syst. Evol. Microbiol.">
        <title>The Global Catalogue of Microorganisms (GCM) 10K type strain sequencing project: providing services to taxonomists for standard genome sequencing and annotation.</title>
        <authorList>
            <consortium name="The Broad Institute Genomics Platform"/>
            <consortium name="The Broad Institute Genome Sequencing Center for Infectious Disease"/>
            <person name="Wu L."/>
            <person name="Ma J."/>
        </authorList>
    </citation>
    <scope>NUCLEOTIDE SEQUENCE [LARGE SCALE GENOMIC DNA]</scope>
    <source>
        <strain evidence="2 3">JCM 11896</strain>
    </source>
</reference>
<name>A0ABN1YBR2_9PSEU</name>
<dbReference type="Proteomes" id="UP001501414">
    <property type="component" value="Unassembled WGS sequence"/>
</dbReference>
<evidence type="ECO:0008006" key="4">
    <source>
        <dbReference type="Google" id="ProtNLM"/>
    </source>
</evidence>
<comment type="caution">
    <text evidence="2">The sequence shown here is derived from an EMBL/GenBank/DDBJ whole genome shotgun (WGS) entry which is preliminary data.</text>
</comment>
<organism evidence="2 3">
    <name type="scientific">Pseudonocardia kongjuensis</name>
    <dbReference type="NCBI Taxonomy" id="102227"/>
    <lineage>
        <taxon>Bacteria</taxon>
        <taxon>Bacillati</taxon>
        <taxon>Actinomycetota</taxon>
        <taxon>Actinomycetes</taxon>
        <taxon>Pseudonocardiales</taxon>
        <taxon>Pseudonocardiaceae</taxon>
        <taxon>Pseudonocardia</taxon>
    </lineage>
</organism>
<dbReference type="EMBL" id="BAAAJK010000048">
    <property type="protein sequence ID" value="GAA1399468.1"/>
    <property type="molecule type" value="Genomic_DNA"/>
</dbReference>
<keyword evidence="3" id="KW-1185">Reference proteome</keyword>
<sequence length="102" mass="11004">MSTLALVDCSRVDATALVDAIVTHVPGDEPAAQPRVIYRGRVMITEDDERFAVETDPSSGRSFVTRTRSAGPGLAELTVWQDGTEIDRQTAPWGTPDDHHGG</sequence>
<protein>
    <recommendedName>
        <fullName evidence="4">Monooxygenase</fullName>
    </recommendedName>
</protein>
<dbReference type="RefSeq" id="WP_344027745.1">
    <property type="nucleotide sequence ID" value="NZ_BAAAJK010000048.1"/>
</dbReference>
<feature type="region of interest" description="Disordered" evidence="1">
    <location>
        <begin position="83"/>
        <end position="102"/>
    </location>
</feature>
<gene>
    <name evidence="2" type="ORF">GCM10009613_55090</name>
</gene>
<evidence type="ECO:0000313" key="3">
    <source>
        <dbReference type="Proteomes" id="UP001501414"/>
    </source>
</evidence>
<accession>A0ABN1YBR2</accession>
<proteinExistence type="predicted"/>